<feature type="repeat" description="PPR" evidence="2">
    <location>
        <begin position="349"/>
        <end position="383"/>
    </location>
</feature>
<dbReference type="EMBL" id="LR746268">
    <property type="protein sequence ID" value="CAA7395981.1"/>
    <property type="molecule type" value="Genomic_DNA"/>
</dbReference>
<organism evidence="4 5">
    <name type="scientific">Spirodela intermedia</name>
    <name type="common">Intermediate duckweed</name>
    <dbReference type="NCBI Taxonomy" id="51605"/>
    <lineage>
        <taxon>Eukaryota</taxon>
        <taxon>Viridiplantae</taxon>
        <taxon>Streptophyta</taxon>
        <taxon>Embryophyta</taxon>
        <taxon>Tracheophyta</taxon>
        <taxon>Spermatophyta</taxon>
        <taxon>Magnoliopsida</taxon>
        <taxon>Liliopsida</taxon>
        <taxon>Araceae</taxon>
        <taxon>Lemnoideae</taxon>
        <taxon>Spirodela</taxon>
    </lineage>
</organism>
<dbReference type="Pfam" id="PF01535">
    <property type="entry name" value="PPR"/>
    <property type="match status" value="1"/>
</dbReference>
<name>A0A7I8KE47_SPIIN</name>
<dbReference type="Pfam" id="PF13041">
    <property type="entry name" value="PPR_2"/>
    <property type="match status" value="3"/>
</dbReference>
<dbReference type="InterPro" id="IPR046848">
    <property type="entry name" value="E_motif"/>
</dbReference>
<dbReference type="FunFam" id="1.25.40.10:FF:000073">
    <property type="entry name" value="Pentatricopeptide repeat-containing protein chloroplastic"/>
    <property type="match status" value="1"/>
</dbReference>
<dbReference type="AlphaFoldDB" id="A0A7I8KE47"/>
<feature type="region of interest" description="Disordered" evidence="3">
    <location>
        <begin position="1"/>
        <end position="26"/>
    </location>
</feature>
<dbReference type="NCBIfam" id="TIGR00756">
    <property type="entry name" value="PPR"/>
    <property type="match status" value="4"/>
</dbReference>
<accession>A0A7I8KE47</accession>
<dbReference type="PANTHER" id="PTHR47926">
    <property type="entry name" value="PENTATRICOPEPTIDE REPEAT-CONTAINING PROTEIN"/>
    <property type="match status" value="1"/>
</dbReference>
<keyword evidence="5" id="KW-1185">Reference proteome</keyword>
<keyword evidence="1" id="KW-0677">Repeat</keyword>
<feature type="repeat" description="PPR" evidence="2">
    <location>
        <begin position="178"/>
        <end position="212"/>
    </location>
</feature>
<proteinExistence type="predicted"/>
<dbReference type="Proteomes" id="UP000663760">
    <property type="component" value="Chromosome 5"/>
</dbReference>
<gene>
    <name evidence="4" type="ORF">SI8410_05006644</name>
</gene>
<dbReference type="FunFam" id="1.25.40.10:FF:000344">
    <property type="entry name" value="Pentatricopeptide repeat-containing protein"/>
    <property type="match status" value="1"/>
</dbReference>
<dbReference type="PANTHER" id="PTHR47926:SF345">
    <property type="entry name" value="(WILD MALAYSIAN BANANA) HYPOTHETICAL PROTEIN"/>
    <property type="match status" value="1"/>
</dbReference>
<evidence type="ECO:0000256" key="1">
    <source>
        <dbReference type="ARBA" id="ARBA00022737"/>
    </source>
</evidence>
<dbReference type="GO" id="GO:0009451">
    <property type="term" value="P:RNA modification"/>
    <property type="evidence" value="ECO:0007669"/>
    <property type="project" value="InterPro"/>
</dbReference>
<reference evidence="4" key="1">
    <citation type="submission" date="2020-02" db="EMBL/GenBank/DDBJ databases">
        <authorList>
            <person name="Scholz U."/>
            <person name="Mascher M."/>
            <person name="Fiebig A."/>
        </authorList>
    </citation>
    <scope>NUCLEOTIDE SEQUENCE</scope>
</reference>
<dbReference type="InterPro" id="IPR002885">
    <property type="entry name" value="PPR_rpt"/>
</dbReference>
<evidence type="ECO:0000256" key="2">
    <source>
        <dbReference type="PROSITE-ProRule" id="PRU00708"/>
    </source>
</evidence>
<dbReference type="InterPro" id="IPR011990">
    <property type="entry name" value="TPR-like_helical_dom_sf"/>
</dbReference>
<dbReference type="PROSITE" id="PS51375">
    <property type="entry name" value="PPR"/>
    <property type="match status" value="3"/>
</dbReference>
<evidence type="ECO:0000313" key="4">
    <source>
        <dbReference type="EMBL" id="CAA7395981.1"/>
    </source>
</evidence>
<evidence type="ECO:0000313" key="5">
    <source>
        <dbReference type="Proteomes" id="UP000663760"/>
    </source>
</evidence>
<dbReference type="FunFam" id="1.25.40.10:FF:000184">
    <property type="entry name" value="Pentatricopeptide repeat-containing protein, chloroplastic"/>
    <property type="match status" value="1"/>
</dbReference>
<protein>
    <submittedName>
        <fullName evidence="4">Uncharacterized protein</fullName>
    </submittedName>
</protein>
<dbReference type="Gene3D" id="1.25.40.10">
    <property type="entry name" value="Tetratricopeptide repeat domain"/>
    <property type="match status" value="3"/>
</dbReference>
<evidence type="ECO:0000256" key="3">
    <source>
        <dbReference type="SAM" id="MobiDB-lite"/>
    </source>
</evidence>
<dbReference type="OrthoDB" id="21254at2759"/>
<sequence>MRLSTLLRRAPQTSSSPLEAPAESRRRSPRWDLLSSRLFTADHLRQLLSAAVVGGLLCPDASSLPAGGWPVRNTGLSILNSMMKTVAGGQSPEHAVALYDAMRRVAVGPDDYTFTFALKAAARLGIPRRGEALHSLSLKLGFGTNAFVQNSLIHMYFACFAAAMARQVFDSIPHSVRDVISWNSVISGYVQNGHYREALHLFGEMAGSSVAPDATTFVNALNACGRSGSALTGRRIHAVAIASGFDLDFFLGSSLIDMYAKCGRTTDARALFDTMPQRNTVCWTSMISGYAHAGQFKASVELFWEMETARVKPDEAVVSSVISACGQLGALYHGRWVHAFCGTSGVGERLKVKNALIDMYSKCGDVERALQIFQDMLRPDVFSWTAIIGGLAMNGHSTMALDMFSQMEISGEVAPNGITFLAVLSACSHGGFVERGFHYFNKMISVHKISPTIRHYGCLVDLLGRGKLLREMESFIRKMPIRPDVVIWRSLLFACRNCGNVELAEAALQRVLELEHQKEHGAHVMLSNVYATAERWKEVNLVRKDMGNLGIIKKPGCSSIEINGTVHEFLVSESSHHHMDLIHETLLGLNELICSEGHICVPTA</sequence>
<dbReference type="Pfam" id="PF20431">
    <property type="entry name" value="E_motif"/>
    <property type="match status" value="1"/>
</dbReference>
<feature type="repeat" description="PPR" evidence="2">
    <location>
        <begin position="279"/>
        <end position="313"/>
    </location>
</feature>
<dbReference type="GO" id="GO:0003723">
    <property type="term" value="F:RNA binding"/>
    <property type="evidence" value="ECO:0007669"/>
    <property type="project" value="InterPro"/>
</dbReference>
<dbReference type="InterPro" id="IPR046960">
    <property type="entry name" value="PPR_At4g14850-like_plant"/>
</dbReference>